<dbReference type="PANTHER" id="PTHR10605:SF56">
    <property type="entry name" value="BIFUNCTIONAL HEPARAN SULFATE N-DEACETYLASE_N-SULFOTRANSFERASE"/>
    <property type="match status" value="1"/>
</dbReference>
<reference evidence="2 3" key="1">
    <citation type="submission" date="2022-05" db="EMBL/GenBank/DDBJ databases">
        <title>Seasonal and diel survey of microbial diversity of the Tyrrhenian coast.</title>
        <authorList>
            <person name="Gattoni G."/>
            <person name="Corral P."/>
        </authorList>
    </citation>
    <scope>NUCLEOTIDE SEQUENCE [LARGE SCALE GENOMIC DNA]</scope>
    <source>
        <strain evidence="2 3">V10</strain>
    </source>
</reference>
<dbReference type="InterPro" id="IPR037359">
    <property type="entry name" value="NST/OST"/>
</dbReference>
<proteinExistence type="predicted"/>
<dbReference type="Pfam" id="PF13469">
    <property type="entry name" value="Sulfotransfer_3"/>
    <property type="match status" value="2"/>
</dbReference>
<name>A0ABT0M4C6_9RHOB</name>
<evidence type="ECO:0000313" key="3">
    <source>
        <dbReference type="Proteomes" id="UP001202550"/>
    </source>
</evidence>
<accession>A0ABT0M4C6</accession>
<keyword evidence="1" id="KW-0808">Transferase</keyword>
<keyword evidence="3" id="KW-1185">Reference proteome</keyword>
<dbReference type="EMBL" id="JALZWP010000009">
    <property type="protein sequence ID" value="MCL1629149.1"/>
    <property type="molecule type" value="Genomic_DNA"/>
</dbReference>
<gene>
    <name evidence="2" type="ORF">M3N55_10435</name>
</gene>
<evidence type="ECO:0000313" key="2">
    <source>
        <dbReference type="EMBL" id="MCL1629149.1"/>
    </source>
</evidence>
<comment type="caution">
    <text evidence="2">The sequence shown here is derived from an EMBL/GenBank/DDBJ whole genome shotgun (WGS) entry which is preliminary data.</text>
</comment>
<protein>
    <submittedName>
        <fullName evidence="2">Sulfotransferase</fullName>
    </submittedName>
</protein>
<organism evidence="2 3">
    <name type="scientific">Roseinatronobacter domitianus</name>
    <dbReference type="NCBI Taxonomy" id="2940293"/>
    <lineage>
        <taxon>Bacteria</taxon>
        <taxon>Pseudomonadati</taxon>
        <taxon>Pseudomonadota</taxon>
        <taxon>Alphaproteobacteria</taxon>
        <taxon>Rhodobacterales</taxon>
        <taxon>Paracoccaceae</taxon>
        <taxon>Roseinatronobacter</taxon>
    </lineage>
</organism>
<sequence>MSWPNLFIVGAMKAGTTALHAYLDQHPDIFMCDPKEPSYFSKSSPDQQDTERYLALFKAGAGCRYRGESSTQYTKHPTVTNAPARLADACPEARIIYMIREPVARIVSQYLFNRRVHGETRPLREAVAADPRYRDYGDYAAQIRPYQKRFGPVMVLQAEDLAKAPQAIMDRVCNGLDLPTIRVEQGEQRNRTADALRRHDVATRVLIRPELEPLRRVVKAVGAKQLVQSLWDRFNPPAPMPVTDAERAGLERDLADWRAEQAHAIAPLLDGRPLAWNTNV</sequence>
<dbReference type="InterPro" id="IPR027417">
    <property type="entry name" value="P-loop_NTPase"/>
</dbReference>
<dbReference type="SUPFAM" id="SSF52540">
    <property type="entry name" value="P-loop containing nucleoside triphosphate hydrolases"/>
    <property type="match status" value="1"/>
</dbReference>
<dbReference type="PANTHER" id="PTHR10605">
    <property type="entry name" value="HEPARAN SULFATE SULFOTRANSFERASE"/>
    <property type="match status" value="1"/>
</dbReference>
<dbReference type="RefSeq" id="WP_249058596.1">
    <property type="nucleotide sequence ID" value="NZ_JALZWP010000009.1"/>
</dbReference>
<dbReference type="Proteomes" id="UP001202550">
    <property type="component" value="Unassembled WGS sequence"/>
</dbReference>
<dbReference type="Gene3D" id="3.40.50.300">
    <property type="entry name" value="P-loop containing nucleotide triphosphate hydrolases"/>
    <property type="match status" value="1"/>
</dbReference>
<evidence type="ECO:0000256" key="1">
    <source>
        <dbReference type="ARBA" id="ARBA00022679"/>
    </source>
</evidence>